<dbReference type="GO" id="GO:1990757">
    <property type="term" value="F:ubiquitin ligase activator activity"/>
    <property type="evidence" value="ECO:0007669"/>
    <property type="project" value="TreeGrafter"/>
</dbReference>
<dbReference type="OMA" id="CSGACLN"/>
<feature type="repeat" description="WD" evidence="7">
    <location>
        <begin position="355"/>
        <end position="396"/>
    </location>
</feature>
<comment type="similarity">
    <text evidence="1">Belongs to the WD repeat CDC20/Fizzy family.</text>
</comment>
<name>A0A5J4YUJ8_PORPP</name>
<proteinExistence type="inferred from homology"/>
<dbReference type="Proteomes" id="UP000324585">
    <property type="component" value="Unassembled WGS sequence"/>
</dbReference>
<dbReference type="Gene3D" id="2.130.10.10">
    <property type="entry name" value="YVTN repeat-like/Quinoprotein amine dehydrogenase"/>
    <property type="match status" value="1"/>
</dbReference>
<feature type="domain" description="CDC20/Fizzy WD40" evidence="9">
    <location>
        <begin position="223"/>
        <end position="516"/>
    </location>
</feature>
<keyword evidence="3" id="KW-0132">Cell division</keyword>
<evidence type="ECO:0000313" key="11">
    <source>
        <dbReference type="Proteomes" id="UP000324585"/>
    </source>
</evidence>
<evidence type="ECO:0000256" key="4">
    <source>
        <dbReference type="ARBA" id="ARBA00022737"/>
    </source>
</evidence>
<dbReference type="GO" id="GO:0010997">
    <property type="term" value="F:anaphase-promoting complex binding"/>
    <property type="evidence" value="ECO:0007669"/>
    <property type="project" value="InterPro"/>
</dbReference>
<organism evidence="10 11">
    <name type="scientific">Porphyridium purpureum</name>
    <name type="common">Red alga</name>
    <name type="synonym">Porphyridium cruentum</name>
    <dbReference type="NCBI Taxonomy" id="35688"/>
    <lineage>
        <taxon>Eukaryota</taxon>
        <taxon>Rhodophyta</taxon>
        <taxon>Bangiophyceae</taxon>
        <taxon>Porphyridiales</taxon>
        <taxon>Porphyridiaceae</taxon>
        <taxon>Porphyridium</taxon>
    </lineage>
</organism>
<feature type="region of interest" description="Disordered" evidence="8">
    <location>
        <begin position="141"/>
        <end position="170"/>
    </location>
</feature>
<dbReference type="CDD" id="cd00200">
    <property type="entry name" value="WD40"/>
    <property type="match status" value="1"/>
</dbReference>
<feature type="compositionally biased region" description="Polar residues" evidence="8">
    <location>
        <begin position="36"/>
        <end position="60"/>
    </location>
</feature>
<evidence type="ECO:0000256" key="3">
    <source>
        <dbReference type="ARBA" id="ARBA00022618"/>
    </source>
</evidence>
<dbReference type="OrthoDB" id="10263272at2759"/>
<dbReference type="PANTHER" id="PTHR19918">
    <property type="entry name" value="CELL DIVISION CYCLE 20 CDC20 FIZZY -RELATED"/>
    <property type="match status" value="1"/>
</dbReference>
<evidence type="ECO:0000256" key="1">
    <source>
        <dbReference type="ARBA" id="ARBA00006445"/>
    </source>
</evidence>
<feature type="region of interest" description="Disordered" evidence="8">
    <location>
        <begin position="1"/>
        <end position="20"/>
    </location>
</feature>
<feature type="region of interest" description="Disordered" evidence="8">
    <location>
        <begin position="35"/>
        <end position="74"/>
    </location>
</feature>
<keyword evidence="6" id="KW-0131">Cell cycle</keyword>
<accession>A0A5J4YUJ8</accession>
<evidence type="ECO:0000256" key="6">
    <source>
        <dbReference type="ARBA" id="ARBA00023306"/>
    </source>
</evidence>
<dbReference type="InterPro" id="IPR015943">
    <property type="entry name" value="WD40/YVTN_repeat-like_dom_sf"/>
</dbReference>
<keyword evidence="4" id="KW-0677">Repeat</keyword>
<evidence type="ECO:0000256" key="7">
    <source>
        <dbReference type="PROSITE-ProRule" id="PRU00221"/>
    </source>
</evidence>
<evidence type="ECO:0000259" key="9">
    <source>
        <dbReference type="Pfam" id="PF24807"/>
    </source>
</evidence>
<dbReference type="PROSITE" id="PS50294">
    <property type="entry name" value="WD_REPEATS_REGION"/>
    <property type="match status" value="2"/>
</dbReference>
<keyword evidence="11" id="KW-1185">Reference proteome</keyword>
<dbReference type="PROSITE" id="PS50082">
    <property type="entry name" value="WD_REPEATS_2"/>
    <property type="match status" value="2"/>
</dbReference>
<dbReference type="InterPro" id="IPR056150">
    <property type="entry name" value="WD40_CDC20-Fz"/>
</dbReference>
<evidence type="ECO:0000256" key="8">
    <source>
        <dbReference type="SAM" id="MobiDB-lite"/>
    </source>
</evidence>
<dbReference type="GO" id="GO:0031145">
    <property type="term" value="P:anaphase-promoting complex-dependent catabolic process"/>
    <property type="evidence" value="ECO:0007669"/>
    <property type="project" value="TreeGrafter"/>
</dbReference>
<keyword evidence="5" id="KW-0498">Mitosis</keyword>
<comment type="caution">
    <text evidence="10">The sequence shown here is derived from an EMBL/GenBank/DDBJ whole genome shotgun (WGS) entry which is preliminary data.</text>
</comment>
<dbReference type="InterPro" id="IPR001680">
    <property type="entry name" value="WD40_rpt"/>
</dbReference>
<dbReference type="GO" id="GO:1905786">
    <property type="term" value="P:positive regulation of anaphase-promoting complex-dependent catabolic process"/>
    <property type="evidence" value="ECO:0007669"/>
    <property type="project" value="TreeGrafter"/>
</dbReference>
<dbReference type="InterPro" id="IPR036322">
    <property type="entry name" value="WD40_repeat_dom_sf"/>
</dbReference>
<feature type="compositionally biased region" description="Low complexity" evidence="8">
    <location>
        <begin position="530"/>
        <end position="545"/>
    </location>
</feature>
<sequence length="556" mass="60189">MFGSQLSEVDEFQSFDGPMENAPLARWERKAKALESSRSLNMNSAVTSGTTSRAKTPNNRTPRKTPQADRFIPNRSNMNMDVSRMQLNFGDKENGSGSLAAMDSGLCAAADSDDNTLGSVDYDMALANSLLGKRPFATSSGSIGAAMNDELDDHESGPERGPELGPDELGSKILSFKSKAPEPKQGYVNSLRVLYSQSAASTMAAPARKRTLRHVPTAPEKILDAPDILDDYYLNLLDWNKQNILAVALGQIVYLWNASSGTIEQLCEVPSDTPDDYISSVSWIQDGNVLAVGTGSCDLQLWDTDRLSMIRSMKSHAARVSSLAWNGPLLSSGSRDATIHNHDVRIAQHVVAELAGAHQQEICGLKWNSQGTQLASGGNDNLLCIWDAGQRTPRHTLNHHTAAVKALAWCPWQPGLLASGGGTADRMLRFWNTQSGACVNSIDTKSQVCSIVWNPHDKELLTSHGFSQNQLTLWKYPSLMRVAELPGHTSRVLHTALSADGQTVVSAAADETLRFWRVFEGQNASKKSKTTAGSGSTHGGVSSQSNRTGLRGLQIR</sequence>
<dbReference type="GO" id="GO:0005680">
    <property type="term" value="C:anaphase-promoting complex"/>
    <property type="evidence" value="ECO:0007669"/>
    <property type="project" value="TreeGrafter"/>
</dbReference>
<reference evidence="11" key="1">
    <citation type="journal article" date="2019" name="Nat. Commun.">
        <title>Expansion of phycobilisome linker gene families in mesophilic red algae.</title>
        <authorList>
            <person name="Lee J."/>
            <person name="Kim D."/>
            <person name="Bhattacharya D."/>
            <person name="Yoon H.S."/>
        </authorList>
    </citation>
    <scope>NUCLEOTIDE SEQUENCE [LARGE SCALE GENOMIC DNA]</scope>
    <source>
        <strain evidence="11">CCMP 1328</strain>
    </source>
</reference>
<dbReference type="SMART" id="SM00320">
    <property type="entry name" value="WD40"/>
    <property type="match status" value="6"/>
</dbReference>
<dbReference type="PANTHER" id="PTHR19918:SF8">
    <property type="entry name" value="FI02843P"/>
    <property type="match status" value="1"/>
</dbReference>
<evidence type="ECO:0000256" key="5">
    <source>
        <dbReference type="ARBA" id="ARBA00022776"/>
    </source>
</evidence>
<dbReference type="Pfam" id="PF24807">
    <property type="entry name" value="WD40_CDC20-Fz"/>
    <property type="match status" value="1"/>
</dbReference>
<dbReference type="GO" id="GO:0051301">
    <property type="term" value="P:cell division"/>
    <property type="evidence" value="ECO:0007669"/>
    <property type="project" value="UniProtKB-KW"/>
</dbReference>
<dbReference type="InterPro" id="IPR033010">
    <property type="entry name" value="Cdc20/Fizzy"/>
</dbReference>
<dbReference type="EMBL" id="VRMN01000004">
    <property type="protein sequence ID" value="KAA8494868.1"/>
    <property type="molecule type" value="Genomic_DNA"/>
</dbReference>
<protein>
    <submittedName>
        <fullName evidence="10">Anaphase-promoting complex subunit cdc20</fullName>
    </submittedName>
</protein>
<evidence type="ECO:0000256" key="2">
    <source>
        <dbReference type="ARBA" id="ARBA00022574"/>
    </source>
</evidence>
<evidence type="ECO:0000313" key="10">
    <source>
        <dbReference type="EMBL" id="KAA8494868.1"/>
    </source>
</evidence>
<feature type="repeat" description="WD" evidence="7">
    <location>
        <begin position="485"/>
        <end position="526"/>
    </location>
</feature>
<gene>
    <name evidence="10" type="ORF">FVE85_3109</name>
</gene>
<keyword evidence="2 7" id="KW-0853">WD repeat</keyword>
<feature type="region of interest" description="Disordered" evidence="8">
    <location>
        <begin position="526"/>
        <end position="556"/>
    </location>
</feature>
<dbReference type="SUPFAM" id="SSF50978">
    <property type="entry name" value="WD40 repeat-like"/>
    <property type="match status" value="1"/>
</dbReference>
<dbReference type="AlphaFoldDB" id="A0A5J4YUJ8"/>